<accession>A0A914W3R9</accession>
<keyword evidence="1" id="KW-0732">Signal</keyword>
<dbReference type="Proteomes" id="UP000887566">
    <property type="component" value="Unplaced"/>
</dbReference>
<protein>
    <submittedName>
        <fullName evidence="3">Uncharacterized protein</fullName>
    </submittedName>
</protein>
<feature type="signal peptide" evidence="1">
    <location>
        <begin position="1"/>
        <end position="17"/>
    </location>
</feature>
<dbReference type="WBParaSite" id="PSAMB.scaffold3079size19743.g20222.t1">
    <property type="protein sequence ID" value="PSAMB.scaffold3079size19743.g20222.t1"/>
    <property type="gene ID" value="PSAMB.scaffold3079size19743.g20222"/>
</dbReference>
<dbReference type="AlphaFoldDB" id="A0A914W3R9"/>
<feature type="chain" id="PRO_5038054476" evidence="1">
    <location>
        <begin position="18"/>
        <end position="181"/>
    </location>
</feature>
<evidence type="ECO:0000256" key="1">
    <source>
        <dbReference type="SAM" id="SignalP"/>
    </source>
</evidence>
<reference evidence="3" key="1">
    <citation type="submission" date="2022-11" db="UniProtKB">
        <authorList>
            <consortium name="WormBaseParasite"/>
        </authorList>
    </citation>
    <scope>IDENTIFICATION</scope>
</reference>
<evidence type="ECO:0000313" key="3">
    <source>
        <dbReference type="WBParaSite" id="PSAMB.scaffold3079size19743.g20222.t1"/>
    </source>
</evidence>
<organism evidence="2 3">
    <name type="scientific">Plectus sambesii</name>
    <dbReference type="NCBI Taxonomy" id="2011161"/>
    <lineage>
        <taxon>Eukaryota</taxon>
        <taxon>Metazoa</taxon>
        <taxon>Ecdysozoa</taxon>
        <taxon>Nematoda</taxon>
        <taxon>Chromadorea</taxon>
        <taxon>Plectida</taxon>
        <taxon>Plectina</taxon>
        <taxon>Plectoidea</taxon>
        <taxon>Plectidae</taxon>
        <taxon>Plectus</taxon>
    </lineage>
</organism>
<keyword evidence="2" id="KW-1185">Reference proteome</keyword>
<name>A0A914W3R9_9BILA</name>
<sequence>MFVFLGIIITLTVGAVALTAEEAGNAIDNINRNASEWLKEENESLKNAAIQNAKEVAHANKVALESLKKAENKTLTAVRTAGVEFDEMARNTSNAIEQAIGIAEQRAEQLIVGPSGNVNNATDAYSDSVRPLVAIARGFGEIAKNVSKGALKTIGAAGEYAGIVLAGPGKAVNKTAKDSQS</sequence>
<evidence type="ECO:0000313" key="2">
    <source>
        <dbReference type="Proteomes" id="UP000887566"/>
    </source>
</evidence>
<proteinExistence type="predicted"/>